<evidence type="ECO:0000313" key="3">
    <source>
        <dbReference type="Proteomes" id="UP000584663"/>
    </source>
</evidence>
<sequence length="77" mass="7938">MRHSKVLIIGSGPAGNIAGVYAARAALSPKLIEGALCTEALSHGARSPAAGSFRGFRGRDVDPQAMLARHGLTIDAR</sequence>
<proteinExistence type="predicted"/>
<dbReference type="Proteomes" id="UP000584663">
    <property type="component" value="Unassembled WGS sequence"/>
</dbReference>
<dbReference type="Proteomes" id="UP000704529">
    <property type="component" value="Unassembled WGS sequence"/>
</dbReference>
<reference evidence="2" key="2">
    <citation type="submission" date="2021-01" db="EMBL/GenBank/DDBJ databases">
        <title>Genome Sequencing of Type Strains.</title>
        <authorList>
            <person name="Lemaire J.F."/>
            <person name="Inderbitzin P."/>
            <person name="Collins S.B."/>
            <person name="Wespe N."/>
            <person name="Knight-Connoni V."/>
        </authorList>
    </citation>
    <scope>NUCLEOTIDE SEQUENCE</scope>
    <source>
        <strain evidence="2">DSM 14562</strain>
    </source>
</reference>
<dbReference type="RefSeq" id="WP_206362681.1">
    <property type="nucleotide sequence ID" value="NZ_JACHNX010000002.1"/>
</dbReference>
<dbReference type="Gene3D" id="3.50.50.60">
    <property type="entry name" value="FAD/NAD(P)-binding domain"/>
    <property type="match status" value="1"/>
</dbReference>
<dbReference type="EMBL" id="JAFHKU010000099">
    <property type="protein sequence ID" value="MBN3557083.1"/>
    <property type="molecule type" value="Genomic_DNA"/>
</dbReference>
<comment type="caution">
    <text evidence="2">The sequence shown here is derived from an EMBL/GenBank/DDBJ whole genome shotgun (WGS) entry which is preliminary data.</text>
</comment>
<dbReference type="AlphaFoldDB" id="A0AA41DA83"/>
<reference evidence="1 3" key="1">
    <citation type="submission" date="2020-08" db="EMBL/GenBank/DDBJ databases">
        <title>Genomic Encyclopedia of Type Strains, Phase IV (KMG-IV): sequencing the most valuable type-strain genomes for metagenomic binning, comparative biology and taxonomic classification.</title>
        <authorList>
            <person name="Goeker M."/>
        </authorList>
    </citation>
    <scope>NUCLEOTIDE SEQUENCE [LARGE SCALE GENOMIC DNA]</scope>
    <source>
        <strain evidence="1 3">DSM 14562</strain>
    </source>
</reference>
<evidence type="ECO:0000313" key="4">
    <source>
        <dbReference type="Proteomes" id="UP000704529"/>
    </source>
</evidence>
<dbReference type="InterPro" id="IPR036188">
    <property type="entry name" value="FAD/NAD-bd_sf"/>
</dbReference>
<name>A0AA41DA83_9SPHN</name>
<accession>A0AA41DA83</accession>
<evidence type="ECO:0000313" key="2">
    <source>
        <dbReference type="EMBL" id="MBN3557083.1"/>
    </source>
</evidence>
<keyword evidence="3" id="KW-1185">Reference proteome</keyword>
<protein>
    <submittedName>
        <fullName evidence="1">Thioredoxin reductase</fullName>
    </submittedName>
</protein>
<evidence type="ECO:0000313" key="1">
    <source>
        <dbReference type="EMBL" id="MBB4608856.1"/>
    </source>
</evidence>
<gene>
    <name evidence="1" type="ORF">GGQ89_001058</name>
    <name evidence="2" type="ORF">JYA60_02405</name>
</gene>
<dbReference type="EMBL" id="JACHNX010000002">
    <property type="protein sequence ID" value="MBB4608856.1"/>
    <property type="molecule type" value="Genomic_DNA"/>
</dbReference>
<dbReference type="SUPFAM" id="SSF51905">
    <property type="entry name" value="FAD/NAD(P)-binding domain"/>
    <property type="match status" value="1"/>
</dbReference>
<organism evidence="2 4">
    <name type="scientific">Sphingomonas yabuuchiae</name>
    <dbReference type="NCBI Taxonomy" id="172044"/>
    <lineage>
        <taxon>Bacteria</taxon>
        <taxon>Pseudomonadati</taxon>
        <taxon>Pseudomonadota</taxon>
        <taxon>Alphaproteobacteria</taxon>
        <taxon>Sphingomonadales</taxon>
        <taxon>Sphingomonadaceae</taxon>
        <taxon>Sphingomonas</taxon>
    </lineage>
</organism>